<dbReference type="InterPro" id="IPR017930">
    <property type="entry name" value="Myb_dom"/>
</dbReference>
<dbReference type="PANTHER" id="PTHR45885:SF1">
    <property type="entry name" value="CELL DIVISION CYCLE 5-LIKE PROTEIN"/>
    <property type="match status" value="1"/>
</dbReference>
<evidence type="ECO:0000256" key="3">
    <source>
        <dbReference type="ARBA" id="ARBA00022728"/>
    </source>
</evidence>
<dbReference type="GO" id="GO:0005681">
    <property type="term" value="C:spliceosomal complex"/>
    <property type="evidence" value="ECO:0007669"/>
    <property type="project" value="UniProtKB-KW"/>
</dbReference>
<gene>
    <name evidence="11" type="ORF">Esi_1122_0001</name>
</gene>
<keyword evidence="7" id="KW-0539">Nucleus</keyword>
<keyword evidence="4" id="KW-0677">Repeat</keyword>
<dbReference type="InterPro" id="IPR047240">
    <property type="entry name" value="SANT_CDC5L_II"/>
</dbReference>
<dbReference type="InterPro" id="IPR001005">
    <property type="entry name" value="SANT/Myb"/>
</dbReference>
<dbReference type="SUPFAM" id="SSF46689">
    <property type="entry name" value="Homeodomain-like"/>
    <property type="match status" value="1"/>
</dbReference>
<evidence type="ECO:0000256" key="5">
    <source>
        <dbReference type="ARBA" id="ARBA00023125"/>
    </source>
</evidence>
<dbReference type="PANTHER" id="PTHR45885">
    <property type="entry name" value="CELL DIVISION CYCLE 5-LIKE PROTEIN"/>
    <property type="match status" value="1"/>
</dbReference>
<evidence type="ECO:0000259" key="9">
    <source>
        <dbReference type="PROSITE" id="PS50090"/>
    </source>
</evidence>
<keyword evidence="12" id="KW-1185">Reference proteome</keyword>
<dbReference type="InterPro" id="IPR047242">
    <property type="entry name" value="CDC5L/Cef1"/>
</dbReference>
<evidence type="ECO:0000256" key="2">
    <source>
        <dbReference type="ARBA" id="ARBA00022664"/>
    </source>
</evidence>
<dbReference type="eggNOG" id="KOG0050">
    <property type="taxonomic scope" value="Eukaryota"/>
</dbReference>
<keyword evidence="5" id="KW-0238">DNA-binding</keyword>
<dbReference type="Pfam" id="PF00249">
    <property type="entry name" value="Myb_DNA-binding"/>
    <property type="match status" value="1"/>
</dbReference>
<dbReference type="Proteomes" id="UP000002630">
    <property type="component" value="Unassembled WGS sequence"/>
</dbReference>
<evidence type="ECO:0000256" key="4">
    <source>
        <dbReference type="ARBA" id="ARBA00022737"/>
    </source>
</evidence>
<dbReference type="AlphaFoldDB" id="D7FHV1"/>
<evidence type="ECO:0000313" key="12">
    <source>
        <dbReference type="Proteomes" id="UP000002630"/>
    </source>
</evidence>
<dbReference type="PROSITE" id="PS50090">
    <property type="entry name" value="MYB_LIKE"/>
    <property type="match status" value="1"/>
</dbReference>
<keyword evidence="6" id="KW-0508">mRNA splicing</keyword>
<feature type="compositionally biased region" description="Basic and acidic residues" evidence="8">
    <location>
        <begin position="76"/>
        <end position="99"/>
    </location>
</feature>
<dbReference type="SMART" id="SM00717">
    <property type="entry name" value="SANT"/>
    <property type="match status" value="1"/>
</dbReference>
<evidence type="ECO:0000313" key="11">
    <source>
        <dbReference type="EMBL" id="CBJ34149.1"/>
    </source>
</evidence>
<proteinExistence type="inferred from homology"/>
<keyword evidence="2" id="KW-0507">mRNA processing</keyword>
<dbReference type="CDD" id="cd11659">
    <property type="entry name" value="SANT_CDC5_II"/>
    <property type="match status" value="1"/>
</dbReference>
<dbReference type="STRING" id="2880.D7FHV1"/>
<evidence type="ECO:0000256" key="8">
    <source>
        <dbReference type="SAM" id="MobiDB-lite"/>
    </source>
</evidence>
<dbReference type="PROSITE" id="PS51294">
    <property type="entry name" value="HTH_MYB"/>
    <property type="match status" value="1"/>
</dbReference>
<keyword evidence="3" id="KW-0747">Spliceosome</keyword>
<evidence type="ECO:0000256" key="7">
    <source>
        <dbReference type="ARBA" id="ARBA00023242"/>
    </source>
</evidence>
<accession>D7FHV1</accession>
<name>D7FHV1_ECTSI</name>
<evidence type="ECO:0000259" key="10">
    <source>
        <dbReference type="PROSITE" id="PS51294"/>
    </source>
</evidence>
<protein>
    <submittedName>
        <fullName evidence="11">Uncharacterized protein</fullName>
    </submittedName>
</protein>
<reference evidence="11 12" key="1">
    <citation type="journal article" date="2010" name="Nature">
        <title>The Ectocarpus genome and the independent evolution of multicellularity in brown algae.</title>
        <authorList>
            <person name="Cock J.M."/>
            <person name="Sterck L."/>
            <person name="Rouze P."/>
            <person name="Scornet D."/>
            <person name="Allen A.E."/>
            <person name="Amoutzias G."/>
            <person name="Anthouard V."/>
            <person name="Artiguenave F."/>
            <person name="Aury J.M."/>
            <person name="Badger J.H."/>
            <person name="Beszteri B."/>
            <person name="Billiau K."/>
            <person name="Bonnet E."/>
            <person name="Bothwell J.H."/>
            <person name="Bowler C."/>
            <person name="Boyen C."/>
            <person name="Brownlee C."/>
            <person name="Carrano C.J."/>
            <person name="Charrier B."/>
            <person name="Cho G.Y."/>
            <person name="Coelho S.M."/>
            <person name="Collen J."/>
            <person name="Corre E."/>
            <person name="Da Silva C."/>
            <person name="Delage L."/>
            <person name="Delaroque N."/>
            <person name="Dittami S.M."/>
            <person name="Doulbeau S."/>
            <person name="Elias M."/>
            <person name="Farnham G."/>
            <person name="Gachon C.M."/>
            <person name="Gschloessl B."/>
            <person name="Heesch S."/>
            <person name="Jabbari K."/>
            <person name="Jubin C."/>
            <person name="Kawai H."/>
            <person name="Kimura K."/>
            <person name="Kloareg B."/>
            <person name="Kupper F.C."/>
            <person name="Lang D."/>
            <person name="Le Bail A."/>
            <person name="Leblanc C."/>
            <person name="Lerouge P."/>
            <person name="Lohr M."/>
            <person name="Lopez P.J."/>
            <person name="Martens C."/>
            <person name="Maumus F."/>
            <person name="Michel G."/>
            <person name="Miranda-Saavedra D."/>
            <person name="Morales J."/>
            <person name="Moreau H."/>
            <person name="Motomura T."/>
            <person name="Nagasato C."/>
            <person name="Napoli C.A."/>
            <person name="Nelson D.R."/>
            <person name="Nyvall-Collen P."/>
            <person name="Peters A.F."/>
            <person name="Pommier C."/>
            <person name="Potin P."/>
            <person name="Poulain J."/>
            <person name="Quesneville H."/>
            <person name="Read B."/>
            <person name="Rensing S.A."/>
            <person name="Ritter A."/>
            <person name="Rousvoal S."/>
            <person name="Samanta M."/>
            <person name="Samson G."/>
            <person name="Schroeder D.C."/>
            <person name="Segurens B."/>
            <person name="Strittmatter M."/>
            <person name="Tonon T."/>
            <person name="Tregear J.W."/>
            <person name="Valentin K."/>
            <person name="von Dassow P."/>
            <person name="Yamagishi T."/>
            <person name="Van de Peer Y."/>
            <person name="Wincker P."/>
        </authorList>
    </citation>
    <scope>NUCLEOTIDE SEQUENCE [LARGE SCALE GENOMIC DNA]</scope>
    <source>
        <strain evidence="12">Ec32 / CCAP1310/4</strain>
    </source>
</reference>
<dbReference type="InParanoid" id="D7FHV1"/>
<dbReference type="OrthoDB" id="1410009at2759"/>
<feature type="compositionally biased region" description="Basic residues" evidence="8">
    <location>
        <begin position="215"/>
        <end position="234"/>
    </location>
</feature>
<dbReference type="Gene3D" id="1.10.10.60">
    <property type="entry name" value="Homeodomain-like"/>
    <property type="match status" value="1"/>
</dbReference>
<dbReference type="GO" id="GO:0000398">
    <property type="term" value="P:mRNA splicing, via spliceosome"/>
    <property type="evidence" value="ECO:0007669"/>
    <property type="project" value="InterPro"/>
</dbReference>
<dbReference type="GO" id="GO:0000974">
    <property type="term" value="C:Prp19 complex"/>
    <property type="evidence" value="ECO:0007669"/>
    <property type="project" value="InterPro"/>
</dbReference>
<organism evidence="11 12">
    <name type="scientific">Ectocarpus siliculosus</name>
    <name type="common">Brown alga</name>
    <name type="synonym">Conferva siliculosa</name>
    <dbReference type="NCBI Taxonomy" id="2880"/>
    <lineage>
        <taxon>Eukaryota</taxon>
        <taxon>Sar</taxon>
        <taxon>Stramenopiles</taxon>
        <taxon>Ochrophyta</taxon>
        <taxon>PX clade</taxon>
        <taxon>Phaeophyceae</taxon>
        <taxon>Ectocarpales</taxon>
        <taxon>Ectocarpaceae</taxon>
        <taxon>Ectocarpus</taxon>
    </lineage>
</organism>
<feature type="domain" description="HTH myb-type" evidence="10">
    <location>
        <begin position="7"/>
        <end position="60"/>
    </location>
</feature>
<evidence type="ECO:0000256" key="1">
    <source>
        <dbReference type="ARBA" id="ARBA00010506"/>
    </source>
</evidence>
<feature type="region of interest" description="Disordered" evidence="8">
    <location>
        <begin position="212"/>
        <end position="234"/>
    </location>
</feature>
<dbReference type="GO" id="GO:0003677">
    <property type="term" value="F:DNA binding"/>
    <property type="evidence" value="ECO:0007669"/>
    <property type="project" value="UniProtKB-KW"/>
</dbReference>
<sequence>MKYEWLDPSIKKTEWNREEEEKLLHMAKLMPNQWRTIAPIVGRTAAQCLQHYERLLDMAQDSGGAAGGEGGAAMADDPRRLRPGEIDPHPETKPARPDPIDMDEDEKEMLSEARARLANTRGKKAKRKAREKQLEEAKRLATLQKRRELKAAGIEKTANRKRRKYIDYGKEIPFQRNAPAGFYDVSEEAQVAKKARQDPSFSTKEISCKNWRNTRWNKKMKGLPKKTNPKFRKS</sequence>
<dbReference type="InterPro" id="IPR009057">
    <property type="entry name" value="Homeodomain-like_sf"/>
</dbReference>
<dbReference type="EMBL" id="FN649760">
    <property type="protein sequence ID" value="CBJ34149.1"/>
    <property type="molecule type" value="Genomic_DNA"/>
</dbReference>
<feature type="region of interest" description="Disordered" evidence="8">
    <location>
        <begin position="61"/>
        <end position="102"/>
    </location>
</feature>
<feature type="domain" description="Myb-like" evidence="9">
    <location>
        <begin position="7"/>
        <end position="56"/>
    </location>
</feature>
<comment type="similarity">
    <text evidence="1">Belongs to the CEF1 family.</text>
</comment>
<evidence type="ECO:0000256" key="6">
    <source>
        <dbReference type="ARBA" id="ARBA00023187"/>
    </source>
</evidence>